<dbReference type="Proteomes" id="UP000198809">
    <property type="component" value="Unassembled WGS sequence"/>
</dbReference>
<dbReference type="SMART" id="SM00640">
    <property type="entry name" value="Glyco_32"/>
    <property type="match status" value="1"/>
</dbReference>
<accession>A0A1H8FE39</accession>
<dbReference type="AlphaFoldDB" id="A0A1H8FE39"/>
<dbReference type="EMBL" id="FODH01000001">
    <property type="protein sequence ID" value="SEN30043.1"/>
    <property type="molecule type" value="Genomic_DNA"/>
</dbReference>
<dbReference type="SUPFAM" id="SSF75005">
    <property type="entry name" value="Arabinanase/levansucrase/invertase"/>
    <property type="match status" value="1"/>
</dbReference>
<dbReference type="Pfam" id="PF00251">
    <property type="entry name" value="Glyco_hydro_32N"/>
    <property type="match status" value="1"/>
</dbReference>
<evidence type="ECO:0000313" key="7">
    <source>
        <dbReference type="EMBL" id="QWU13849.1"/>
    </source>
</evidence>
<dbReference type="InterPro" id="IPR013148">
    <property type="entry name" value="Glyco_hydro_32_N"/>
</dbReference>
<keyword evidence="3 4" id="KW-0326">Glycosidase</keyword>
<feature type="domain" description="Glycosyl hydrolase family 32 N-terminal" evidence="5">
    <location>
        <begin position="59"/>
        <end position="367"/>
    </location>
</feature>
<dbReference type="Gene3D" id="2.115.10.20">
    <property type="entry name" value="Glycosyl hydrolase domain, family 43"/>
    <property type="match status" value="1"/>
</dbReference>
<dbReference type="Pfam" id="PF08244">
    <property type="entry name" value="Glyco_hydro_32C"/>
    <property type="match status" value="1"/>
</dbReference>
<dbReference type="InterPro" id="IPR023296">
    <property type="entry name" value="Glyco_hydro_beta-prop_sf"/>
</dbReference>
<dbReference type="PANTHER" id="PTHR42800:SF1">
    <property type="entry name" value="EXOINULINASE INUD (AFU_ORTHOLOGUE AFUA_5G00480)"/>
    <property type="match status" value="1"/>
</dbReference>
<dbReference type="PANTHER" id="PTHR42800">
    <property type="entry name" value="EXOINULINASE INUD (AFU_ORTHOLOGUE AFUA_5G00480)"/>
    <property type="match status" value="1"/>
</dbReference>
<gene>
    <name evidence="7" type="ORF">KP014_18025</name>
    <name evidence="8" type="ORF">SAMN04487895_10191</name>
</gene>
<dbReference type="EMBL" id="CP076607">
    <property type="protein sequence ID" value="QWU13849.1"/>
    <property type="molecule type" value="Genomic_DNA"/>
</dbReference>
<sequence length="525" mass="59594">MNNNKAFRRQFVVWIICLAGLITIGLAVHYSTKDRTEETIVNEETPLSNQKPSYRAAYHFTTPDKWMNDPQRPIYLDGKYHYYYLYNRDYPKGNGTEWRHATSTDLVHWTDEGVAIPKYTNRNGDPWSGSVVVDTANTAGFGKGALVAIVTQPSANGGKQEQYLWYSTNKGKKFTSYSNVPVISNPGTHDFRDPKIIWDPESRKWIMTMAEGTKIGFYESSNLKNWHYTSGFITENIGIVECPDLYRMRADDGTYHWILGASANGKPEGKPNTYAYWTGNFNGDEFVPDRKEPQWLDYGFDWYAAVTFEEGAGSDKDSHRYALAWMNNWDYPHTTPTLQEGYNGLDSIVRQIKLKSADGTYRLISQPAEGLNQLTKSTESFQRIEVNGSRTLNTTGDTYQLEADISWSDIKNAGLRLRESKDKKRHVDVGVFVEGSYSYVNRANTWQPDKRGTYVESRAPFVAGSKKVHLKILVDKTSIEVFVDDGSVVFSNVIFPGWNDKGITLFSEGGEAVFENVVIKHLGKD</sequence>
<comment type="similarity">
    <text evidence="1 4">Belongs to the glycosyl hydrolase 32 family.</text>
</comment>
<dbReference type="InterPro" id="IPR001362">
    <property type="entry name" value="Glyco_hydro_32"/>
</dbReference>
<dbReference type="OrthoDB" id="9759709at2"/>
<reference evidence="8 9" key="1">
    <citation type="submission" date="2016-10" db="EMBL/GenBank/DDBJ databases">
        <authorList>
            <person name="de Groot N.N."/>
        </authorList>
    </citation>
    <scope>NUCLEOTIDE SEQUENCE [LARGE SCALE GENOMIC DNA]</scope>
    <source>
        <strain evidence="8 9">CGMCC 1.10238</strain>
    </source>
</reference>
<organism evidence="8 9">
    <name type="scientific">Paenibacillus sophorae</name>
    <dbReference type="NCBI Taxonomy" id="1333845"/>
    <lineage>
        <taxon>Bacteria</taxon>
        <taxon>Bacillati</taxon>
        <taxon>Bacillota</taxon>
        <taxon>Bacilli</taxon>
        <taxon>Bacillales</taxon>
        <taxon>Paenibacillaceae</taxon>
        <taxon>Paenibacillus</taxon>
    </lineage>
</organism>
<dbReference type="Gene3D" id="2.60.120.560">
    <property type="entry name" value="Exo-inulinase, domain 1"/>
    <property type="match status" value="1"/>
</dbReference>
<evidence type="ECO:0000313" key="8">
    <source>
        <dbReference type="EMBL" id="SEN30043.1"/>
    </source>
</evidence>
<dbReference type="GO" id="GO:0005987">
    <property type="term" value="P:sucrose catabolic process"/>
    <property type="evidence" value="ECO:0007669"/>
    <property type="project" value="TreeGrafter"/>
</dbReference>
<evidence type="ECO:0000256" key="3">
    <source>
        <dbReference type="ARBA" id="ARBA00023295"/>
    </source>
</evidence>
<dbReference type="GO" id="GO:0004575">
    <property type="term" value="F:sucrose alpha-glucosidase activity"/>
    <property type="evidence" value="ECO:0007669"/>
    <property type="project" value="TreeGrafter"/>
</dbReference>
<dbReference type="CDD" id="cd18622">
    <property type="entry name" value="GH32_Inu-like"/>
    <property type="match status" value="1"/>
</dbReference>
<dbReference type="RefSeq" id="WP_036599912.1">
    <property type="nucleotide sequence ID" value="NZ_CP076607.1"/>
</dbReference>
<dbReference type="InterPro" id="IPR013189">
    <property type="entry name" value="Glyco_hydro_32_C"/>
</dbReference>
<dbReference type="STRING" id="1333845.SAMN04487895_10191"/>
<dbReference type="InterPro" id="IPR013320">
    <property type="entry name" value="ConA-like_dom_sf"/>
</dbReference>
<evidence type="ECO:0000259" key="5">
    <source>
        <dbReference type="Pfam" id="PF00251"/>
    </source>
</evidence>
<keyword evidence="10" id="KW-1185">Reference proteome</keyword>
<feature type="domain" description="Glycosyl hydrolase family 32 C-terminal" evidence="6">
    <location>
        <begin position="372"/>
        <end position="520"/>
    </location>
</feature>
<protein>
    <submittedName>
        <fullName evidence="7">Glycoside hydrolase family 32 protein</fullName>
    </submittedName>
    <submittedName>
        <fullName evidence="8">Levanbiose-producing levanase</fullName>
    </submittedName>
</protein>
<evidence type="ECO:0000313" key="9">
    <source>
        <dbReference type="Proteomes" id="UP000198809"/>
    </source>
</evidence>
<reference evidence="7 10" key="2">
    <citation type="submission" date="2021-06" db="EMBL/GenBank/DDBJ databases">
        <title>Whole genome sequence of Paenibacillus sophorae DSM23020 for comparative genomics.</title>
        <authorList>
            <person name="Kim M.-J."/>
            <person name="Lee G."/>
            <person name="Shin J.-H."/>
        </authorList>
    </citation>
    <scope>NUCLEOTIDE SEQUENCE [LARGE SCALE GENOMIC DNA]</scope>
    <source>
        <strain evidence="7 10">DSM 23020</strain>
    </source>
</reference>
<evidence type="ECO:0000256" key="1">
    <source>
        <dbReference type="ARBA" id="ARBA00009902"/>
    </source>
</evidence>
<dbReference type="Proteomes" id="UP000683429">
    <property type="component" value="Chromosome"/>
</dbReference>
<evidence type="ECO:0000259" key="6">
    <source>
        <dbReference type="Pfam" id="PF08244"/>
    </source>
</evidence>
<dbReference type="GO" id="GO:0005737">
    <property type="term" value="C:cytoplasm"/>
    <property type="evidence" value="ECO:0007669"/>
    <property type="project" value="TreeGrafter"/>
</dbReference>
<evidence type="ECO:0000313" key="10">
    <source>
        <dbReference type="Proteomes" id="UP000683429"/>
    </source>
</evidence>
<evidence type="ECO:0000256" key="4">
    <source>
        <dbReference type="RuleBase" id="RU362110"/>
    </source>
</evidence>
<name>A0A1H8FE39_9BACL</name>
<evidence type="ECO:0000256" key="2">
    <source>
        <dbReference type="ARBA" id="ARBA00022801"/>
    </source>
</evidence>
<dbReference type="SUPFAM" id="SSF49899">
    <property type="entry name" value="Concanavalin A-like lectins/glucanases"/>
    <property type="match status" value="1"/>
</dbReference>
<keyword evidence="2 4" id="KW-0378">Hydrolase</keyword>
<proteinExistence type="inferred from homology"/>